<gene>
    <name evidence="1" type="ORF">CIG75_12895</name>
</gene>
<dbReference type="Proteomes" id="UP000214688">
    <property type="component" value="Chromosome"/>
</dbReference>
<dbReference type="AlphaFoldDB" id="A0A223D334"/>
<name>A0A223D334_9BACL</name>
<sequence>MERFTPSKYNPEIRDKKLAIIKAFGQNSFLRGEMEMAACAVTGQTKLLHELNAAEVDALLVHVNAIQNLSKGGASA</sequence>
<proteinExistence type="predicted"/>
<organism evidence="1 2">
    <name type="scientific">Tumebacillus algifaecis</name>
    <dbReference type="NCBI Taxonomy" id="1214604"/>
    <lineage>
        <taxon>Bacteria</taxon>
        <taxon>Bacillati</taxon>
        <taxon>Bacillota</taxon>
        <taxon>Bacilli</taxon>
        <taxon>Bacillales</taxon>
        <taxon>Alicyclobacillaceae</taxon>
        <taxon>Tumebacillus</taxon>
    </lineage>
</organism>
<evidence type="ECO:0000313" key="1">
    <source>
        <dbReference type="EMBL" id="ASS75796.1"/>
    </source>
</evidence>
<evidence type="ECO:0000313" key="2">
    <source>
        <dbReference type="Proteomes" id="UP000214688"/>
    </source>
</evidence>
<protein>
    <submittedName>
        <fullName evidence="1">Uncharacterized protein</fullName>
    </submittedName>
</protein>
<reference evidence="1 2" key="1">
    <citation type="journal article" date="2015" name="Int. J. Syst. Evol. Microbiol.">
        <title>Tumebacillus algifaecis sp. nov., isolated from decomposing algal scum.</title>
        <authorList>
            <person name="Wu Y.F."/>
            <person name="Zhang B."/>
            <person name="Xing P."/>
            <person name="Wu Q.L."/>
            <person name="Liu S.J."/>
        </authorList>
    </citation>
    <scope>NUCLEOTIDE SEQUENCE [LARGE SCALE GENOMIC DNA]</scope>
    <source>
        <strain evidence="1 2">THMBR28</strain>
    </source>
</reference>
<accession>A0A223D334</accession>
<dbReference type="RefSeq" id="WP_094237037.1">
    <property type="nucleotide sequence ID" value="NZ_CP022657.1"/>
</dbReference>
<dbReference type="KEGG" id="tab:CIG75_12895"/>
<keyword evidence="2" id="KW-1185">Reference proteome</keyword>
<dbReference type="EMBL" id="CP022657">
    <property type="protein sequence ID" value="ASS75796.1"/>
    <property type="molecule type" value="Genomic_DNA"/>
</dbReference>